<dbReference type="PANTHER" id="PTHR13767">
    <property type="entry name" value="TRNA-PSEUDOURIDINE SYNTHASE"/>
    <property type="match status" value="1"/>
</dbReference>
<dbReference type="GO" id="GO:0031119">
    <property type="term" value="P:tRNA pseudouridine synthesis"/>
    <property type="evidence" value="ECO:0007669"/>
    <property type="project" value="UniProtKB-UniRule"/>
</dbReference>
<dbReference type="HAMAP" id="MF_01080">
    <property type="entry name" value="TruB_bact"/>
    <property type="match status" value="1"/>
</dbReference>
<dbReference type="GO" id="GO:1990481">
    <property type="term" value="P:mRNA pseudouridine synthesis"/>
    <property type="evidence" value="ECO:0007669"/>
    <property type="project" value="TreeGrafter"/>
</dbReference>
<keyword evidence="3 5" id="KW-0819">tRNA processing</keyword>
<evidence type="ECO:0000256" key="1">
    <source>
        <dbReference type="ARBA" id="ARBA00000385"/>
    </source>
</evidence>
<reference evidence="8" key="2">
    <citation type="submission" date="2021-04" db="EMBL/GenBank/DDBJ databases">
        <authorList>
            <person name="Gilroy R."/>
        </authorList>
    </citation>
    <scope>NUCLEOTIDE SEQUENCE</scope>
    <source>
        <strain evidence="8">5790</strain>
    </source>
</reference>
<feature type="active site" description="Nucleophile" evidence="5">
    <location>
        <position position="41"/>
    </location>
</feature>
<feature type="domain" description="Pseudouridine synthase II N-terminal" evidence="6">
    <location>
        <begin position="26"/>
        <end position="181"/>
    </location>
</feature>
<dbReference type="InterPro" id="IPR014780">
    <property type="entry name" value="tRNA_psdUridine_synth_TruB"/>
</dbReference>
<dbReference type="EMBL" id="DXIJ01000053">
    <property type="protein sequence ID" value="HIV85676.1"/>
    <property type="molecule type" value="Genomic_DNA"/>
</dbReference>
<comment type="caution">
    <text evidence="8">The sequence shown here is derived from an EMBL/GenBank/DDBJ whole genome shotgun (WGS) entry which is preliminary data.</text>
</comment>
<dbReference type="Pfam" id="PF16198">
    <property type="entry name" value="TruB_C_2"/>
    <property type="match status" value="1"/>
</dbReference>
<dbReference type="NCBIfam" id="TIGR00431">
    <property type="entry name" value="TruB"/>
    <property type="match status" value="1"/>
</dbReference>
<dbReference type="Gene3D" id="3.30.2350.10">
    <property type="entry name" value="Pseudouridine synthase"/>
    <property type="match status" value="1"/>
</dbReference>
<dbReference type="FunFam" id="3.30.2350.10:FF:000011">
    <property type="entry name" value="tRNA pseudouridine synthase B"/>
    <property type="match status" value="1"/>
</dbReference>
<feature type="domain" description="tRNA pseudouridylate synthase B C-terminal" evidence="7">
    <location>
        <begin position="182"/>
        <end position="236"/>
    </location>
</feature>
<dbReference type="InterPro" id="IPR002501">
    <property type="entry name" value="PsdUridine_synth_N"/>
</dbReference>
<sequence>MAGLSGIINVRKPAGMTSHDVVARLRRILRTKKTGHTGTLDPDAEGVLPVCVGRATKVADMLTASDKEYIAGVVLGFETDTQDISGSVTERRDMRDFNISAAELSGVLAGFWGASEQIPPMYSAIKVGGKKLYELAREGIEVERKPRPINISRIELLEFSPDDGNITNFKIKVSCSKGTYIRTLCSDIGKRLKCFGCMSSLVRTRSGRFSIKHSYTLSEIEDMYMRGDMSFLVPVDKVFSEFKRLEVDDKTAFRICNGITVNSPAAAAEGEIFRVYNKEGKFLTISEYRGEALKTLKTFYQE</sequence>
<dbReference type="AlphaFoldDB" id="A0A9D1PRA2"/>
<gene>
    <name evidence="5 8" type="primary">truB</name>
    <name evidence="8" type="ORF">H9900_02565</name>
</gene>
<dbReference type="GO" id="GO:0003723">
    <property type="term" value="F:RNA binding"/>
    <property type="evidence" value="ECO:0007669"/>
    <property type="project" value="InterPro"/>
</dbReference>
<evidence type="ECO:0000313" key="8">
    <source>
        <dbReference type="EMBL" id="HIV85676.1"/>
    </source>
</evidence>
<dbReference type="EC" id="5.4.99.25" evidence="5"/>
<comment type="function">
    <text evidence="5">Responsible for synthesis of pseudouridine from uracil-55 in the psi GC loop of transfer RNAs.</text>
</comment>
<protein>
    <recommendedName>
        <fullName evidence="5">tRNA pseudouridine synthase B</fullName>
        <ecNumber evidence="5">5.4.99.25</ecNumber>
    </recommendedName>
    <alternativeName>
        <fullName evidence="5">tRNA pseudouridine(55) synthase</fullName>
        <shortName evidence="5">Psi55 synthase</shortName>
    </alternativeName>
    <alternativeName>
        <fullName evidence="5">tRNA pseudouridylate synthase</fullName>
    </alternativeName>
    <alternativeName>
        <fullName evidence="5">tRNA-uridine isomerase</fullName>
    </alternativeName>
</protein>
<dbReference type="PANTHER" id="PTHR13767:SF2">
    <property type="entry name" value="PSEUDOURIDYLATE SYNTHASE TRUB1"/>
    <property type="match status" value="1"/>
</dbReference>
<evidence type="ECO:0000259" key="6">
    <source>
        <dbReference type="Pfam" id="PF01509"/>
    </source>
</evidence>
<dbReference type="InterPro" id="IPR032819">
    <property type="entry name" value="TruB_C"/>
</dbReference>
<keyword evidence="4 5" id="KW-0413">Isomerase</keyword>
<evidence type="ECO:0000256" key="4">
    <source>
        <dbReference type="ARBA" id="ARBA00023235"/>
    </source>
</evidence>
<dbReference type="InterPro" id="IPR020103">
    <property type="entry name" value="PsdUridine_synth_cat_dom_sf"/>
</dbReference>
<comment type="catalytic activity">
    <reaction evidence="1 5">
        <text>uridine(55) in tRNA = pseudouridine(55) in tRNA</text>
        <dbReference type="Rhea" id="RHEA:42532"/>
        <dbReference type="Rhea" id="RHEA-COMP:10101"/>
        <dbReference type="Rhea" id="RHEA-COMP:10102"/>
        <dbReference type="ChEBI" id="CHEBI:65314"/>
        <dbReference type="ChEBI" id="CHEBI:65315"/>
        <dbReference type="EC" id="5.4.99.25"/>
    </reaction>
</comment>
<evidence type="ECO:0000256" key="5">
    <source>
        <dbReference type="HAMAP-Rule" id="MF_01080"/>
    </source>
</evidence>
<name>A0A9D1PRA2_9FIRM</name>
<organism evidence="8 9">
    <name type="scientific">Candidatus Monoglobus merdigallinarum</name>
    <dbReference type="NCBI Taxonomy" id="2838698"/>
    <lineage>
        <taxon>Bacteria</taxon>
        <taxon>Bacillati</taxon>
        <taxon>Bacillota</taxon>
        <taxon>Clostridia</taxon>
        <taxon>Monoglobales</taxon>
        <taxon>Monoglobaceae</taxon>
        <taxon>Monoglobus</taxon>
    </lineage>
</organism>
<dbReference type="GO" id="GO:0160148">
    <property type="term" value="F:tRNA pseudouridine(55) synthase activity"/>
    <property type="evidence" value="ECO:0007669"/>
    <property type="project" value="UniProtKB-EC"/>
</dbReference>
<accession>A0A9D1PRA2</accession>
<dbReference type="Proteomes" id="UP000824162">
    <property type="component" value="Unassembled WGS sequence"/>
</dbReference>
<comment type="similarity">
    <text evidence="2 5">Belongs to the pseudouridine synthase TruB family. Type 1 subfamily.</text>
</comment>
<dbReference type="CDD" id="cd02573">
    <property type="entry name" value="PseudoU_synth_EcTruB"/>
    <property type="match status" value="1"/>
</dbReference>
<evidence type="ECO:0000259" key="7">
    <source>
        <dbReference type="Pfam" id="PF16198"/>
    </source>
</evidence>
<reference evidence="8" key="1">
    <citation type="journal article" date="2021" name="PeerJ">
        <title>Extensive microbial diversity within the chicken gut microbiome revealed by metagenomics and culture.</title>
        <authorList>
            <person name="Gilroy R."/>
            <person name="Ravi A."/>
            <person name="Getino M."/>
            <person name="Pursley I."/>
            <person name="Horton D.L."/>
            <person name="Alikhan N.F."/>
            <person name="Baker D."/>
            <person name="Gharbi K."/>
            <person name="Hall N."/>
            <person name="Watson M."/>
            <person name="Adriaenssens E.M."/>
            <person name="Foster-Nyarko E."/>
            <person name="Jarju S."/>
            <person name="Secka A."/>
            <person name="Antonio M."/>
            <person name="Oren A."/>
            <person name="Chaudhuri R.R."/>
            <person name="La Ragione R."/>
            <person name="Hildebrand F."/>
            <person name="Pallen M.J."/>
        </authorList>
    </citation>
    <scope>NUCLEOTIDE SEQUENCE</scope>
    <source>
        <strain evidence="8">5790</strain>
    </source>
</reference>
<dbReference type="Pfam" id="PF01509">
    <property type="entry name" value="TruB_N"/>
    <property type="match status" value="1"/>
</dbReference>
<dbReference type="SUPFAM" id="SSF55120">
    <property type="entry name" value="Pseudouridine synthase"/>
    <property type="match status" value="1"/>
</dbReference>
<proteinExistence type="inferred from homology"/>
<evidence type="ECO:0000256" key="3">
    <source>
        <dbReference type="ARBA" id="ARBA00022694"/>
    </source>
</evidence>
<evidence type="ECO:0000313" key="9">
    <source>
        <dbReference type="Proteomes" id="UP000824162"/>
    </source>
</evidence>
<evidence type="ECO:0000256" key="2">
    <source>
        <dbReference type="ARBA" id="ARBA00005642"/>
    </source>
</evidence>